<feature type="compositionally biased region" description="Low complexity" evidence="1">
    <location>
        <begin position="278"/>
        <end position="296"/>
    </location>
</feature>
<dbReference type="PANTHER" id="PTHR34980">
    <property type="entry name" value="INNER MEMBRANE PROTEIN-RELATED-RELATED"/>
    <property type="match status" value="1"/>
</dbReference>
<accession>A0A6P1KM86</accession>
<evidence type="ECO:0000256" key="2">
    <source>
        <dbReference type="SAM" id="Phobius"/>
    </source>
</evidence>
<feature type="transmembrane region" description="Helical" evidence="2">
    <location>
        <begin position="108"/>
        <end position="129"/>
    </location>
</feature>
<keyword evidence="2" id="KW-0472">Membrane</keyword>
<organism evidence="3">
    <name type="scientific">Faucicola osloensis</name>
    <name type="common">Moraxella osloensis</name>
    <dbReference type="NCBI Taxonomy" id="34062"/>
    <lineage>
        <taxon>Bacteria</taxon>
        <taxon>Pseudomonadati</taxon>
        <taxon>Pseudomonadota</taxon>
        <taxon>Gammaproteobacteria</taxon>
        <taxon>Moraxellales</taxon>
        <taxon>Moraxellaceae</taxon>
        <taxon>Faucicola</taxon>
    </lineage>
</organism>
<dbReference type="InterPro" id="IPR008523">
    <property type="entry name" value="DUF805"/>
</dbReference>
<gene>
    <name evidence="3" type="ORF">GSF12_05305</name>
</gene>
<feature type="region of interest" description="Disordered" evidence="1">
    <location>
        <begin position="272"/>
        <end position="366"/>
    </location>
</feature>
<feature type="compositionally biased region" description="Polar residues" evidence="1">
    <location>
        <begin position="297"/>
        <end position="310"/>
    </location>
</feature>
<protein>
    <submittedName>
        <fullName evidence="3">DUF805 domain-containing protein</fullName>
    </submittedName>
</protein>
<feature type="transmembrane region" description="Helical" evidence="2">
    <location>
        <begin position="182"/>
        <end position="206"/>
    </location>
</feature>
<feature type="transmembrane region" description="Helical" evidence="2">
    <location>
        <begin position="141"/>
        <end position="162"/>
    </location>
</feature>
<reference evidence="3" key="1">
    <citation type="journal article" date="2020" name="Microbiol. Resour. Announc.">
        <title>Complete Genome Sequence of Moraxella osloensis Strain YV1, Isolated from an Australian Wastewater Treatment Plant.</title>
        <authorList>
            <person name="Batinovic S."/>
            <person name="Rice D.T.F."/>
            <person name="Seviour R.J."/>
            <person name="Petrovski S."/>
        </authorList>
    </citation>
    <scope>NUCLEOTIDE SEQUENCE</scope>
    <source>
        <strain evidence="3">YV1</strain>
    </source>
</reference>
<evidence type="ECO:0000256" key="1">
    <source>
        <dbReference type="SAM" id="MobiDB-lite"/>
    </source>
</evidence>
<dbReference type="GO" id="GO:0005886">
    <property type="term" value="C:plasma membrane"/>
    <property type="evidence" value="ECO:0007669"/>
    <property type="project" value="TreeGrafter"/>
</dbReference>
<dbReference type="EMBL" id="CP047226">
    <property type="protein sequence ID" value="QHG09354.1"/>
    <property type="molecule type" value="Genomic_DNA"/>
</dbReference>
<feature type="compositionally biased region" description="Low complexity" evidence="1">
    <location>
        <begin position="319"/>
        <end position="339"/>
    </location>
</feature>
<sequence>MAIRLPKPKKAQSLPPIEPSFDNMHQVDEMQPDEIIATEAGTSFVTLTEIHEGFNNRRFFDWHGRVSRVQFLAYSTFNALIALMLIASLFVMIGGFQGMVNASSEQLPMSLLGASSVGVAVLFYLQLAVSKRRFNDLNKTGWLALLMLVPGVNVLVYLYLLAVEGTVGANYYGLPARPATQLKTVLMVLIPLLVMSLIGLLTQIVVPSYQSYHSYQAMKNSRDAQNNVIVTATNPSQSAQILPATASAVTASTAQPENLRTETVVITGEQLGNGVASNPQPTAPANVNPATTTNQVSDTLANTPSRTNQMPEAPIDTANPNTLNPNSSNSNSPNSNNLNQGSNERAQTGSNPTTNAPNSQGVVSYEDFVKASEQQIFIDRR</sequence>
<name>A0A6P1KM86_FAUOS</name>
<keyword evidence="2" id="KW-0812">Transmembrane</keyword>
<evidence type="ECO:0000313" key="3">
    <source>
        <dbReference type="EMBL" id="QHG09354.1"/>
    </source>
</evidence>
<feature type="transmembrane region" description="Helical" evidence="2">
    <location>
        <begin position="71"/>
        <end position="96"/>
    </location>
</feature>
<keyword evidence="2" id="KW-1133">Transmembrane helix</keyword>
<dbReference type="AlphaFoldDB" id="A0A6P1KM86"/>
<dbReference type="Pfam" id="PF05656">
    <property type="entry name" value="DUF805"/>
    <property type="match status" value="1"/>
</dbReference>
<feature type="compositionally biased region" description="Polar residues" evidence="1">
    <location>
        <begin position="340"/>
        <end position="362"/>
    </location>
</feature>
<proteinExistence type="predicted"/>